<dbReference type="GO" id="GO:0070513">
    <property type="term" value="F:death domain binding"/>
    <property type="evidence" value="ECO:0007669"/>
    <property type="project" value="InterPro"/>
</dbReference>
<keyword evidence="3" id="KW-1185">Reference proteome</keyword>
<dbReference type="GO" id="GO:0002020">
    <property type="term" value="F:protease binding"/>
    <property type="evidence" value="ECO:0007669"/>
    <property type="project" value="InterPro"/>
</dbReference>
<dbReference type="Gene3D" id="1.10.533.10">
    <property type="entry name" value="Death Domain, Fas"/>
    <property type="match status" value="2"/>
</dbReference>
<dbReference type="PROSITE" id="PS50209">
    <property type="entry name" value="CARD"/>
    <property type="match status" value="1"/>
</dbReference>
<dbReference type="OrthoDB" id="1357022at2759"/>
<accession>A0A8S3QYA8</accession>
<organism evidence="2 3">
    <name type="scientific">Mytilus edulis</name>
    <name type="common">Blue mussel</name>
    <dbReference type="NCBI Taxonomy" id="6550"/>
    <lineage>
        <taxon>Eukaryota</taxon>
        <taxon>Metazoa</taxon>
        <taxon>Spiralia</taxon>
        <taxon>Lophotrochozoa</taxon>
        <taxon>Mollusca</taxon>
        <taxon>Bivalvia</taxon>
        <taxon>Autobranchia</taxon>
        <taxon>Pteriomorphia</taxon>
        <taxon>Mytilida</taxon>
        <taxon>Mytiloidea</taxon>
        <taxon>Mytilidae</taxon>
        <taxon>Mytilinae</taxon>
        <taxon>Mytilus</taxon>
    </lineage>
</organism>
<dbReference type="InterPro" id="IPR037939">
    <property type="entry name" value="CRADD"/>
</dbReference>
<comment type="caution">
    <text evidence="2">The sequence shown here is derived from an EMBL/GenBank/DDBJ whole genome shotgun (WGS) entry which is preliminary data.</text>
</comment>
<dbReference type="Pfam" id="PF00619">
    <property type="entry name" value="CARD"/>
    <property type="match status" value="2"/>
</dbReference>
<reference evidence="2" key="1">
    <citation type="submission" date="2021-03" db="EMBL/GenBank/DDBJ databases">
        <authorList>
            <person name="Bekaert M."/>
        </authorList>
    </citation>
    <scope>NUCLEOTIDE SEQUENCE</scope>
</reference>
<gene>
    <name evidence="2" type="ORF">MEDL_14526</name>
</gene>
<name>A0A8S3QYA8_MYTED</name>
<dbReference type="Proteomes" id="UP000683360">
    <property type="component" value="Unassembled WGS sequence"/>
</dbReference>
<dbReference type="EMBL" id="CAJPWZ010000725">
    <property type="protein sequence ID" value="CAG2199876.1"/>
    <property type="molecule type" value="Genomic_DNA"/>
</dbReference>
<evidence type="ECO:0000259" key="1">
    <source>
        <dbReference type="PROSITE" id="PS50209"/>
    </source>
</evidence>
<evidence type="ECO:0000313" key="3">
    <source>
        <dbReference type="Proteomes" id="UP000683360"/>
    </source>
</evidence>
<dbReference type="GO" id="GO:0042981">
    <property type="term" value="P:regulation of apoptotic process"/>
    <property type="evidence" value="ECO:0007669"/>
    <property type="project" value="InterPro"/>
</dbReference>
<dbReference type="SUPFAM" id="SSF47986">
    <property type="entry name" value="DEATH domain"/>
    <property type="match status" value="2"/>
</dbReference>
<sequence>MIHGDATEWASVETKSDDTIIRWTHSEQRVLLGWREDKRLKPSIEVRAQALVNIDRGADCLEDIIEDIDINTFRATEDIRADDRRHIEHYPRQDDQNKALLEIVITRKEQAYSLFVDALQNSGYTDLANKLSYDSHDVSSGFTPELSENKGSSEWIVPLYRVRLQKNYCKIIRDIHHQTIVDYLISKSVFSLDDSEQIESGKTQMEKNRSLMDILLHGREEIGYTEFLKALRKEPVYKDLADQIEKTEVTDRDRSILQSCQKLKGKD</sequence>
<dbReference type="CDD" id="cd01671">
    <property type="entry name" value="CARD"/>
    <property type="match status" value="2"/>
</dbReference>
<dbReference type="InterPro" id="IPR011029">
    <property type="entry name" value="DEATH-like_dom_sf"/>
</dbReference>
<dbReference type="PANTHER" id="PTHR15034:SF5">
    <property type="entry name" value="DEATH DOMAIN-CONTAINING PROTEIN CRADD"/>
    <property type="match status" value="1"/>
</dbReference>
<evidence type="ECO:0000313" key="2">
    <source>
        <dbReference type="EMBL" id="CAG2199876.1"/>
    </source>
</evidence>
<dbReference type="InterPro" id="IPR001315">
    <property type="entry name" value="CARD"/>
</dbReference>
<protein>
    <recommendedName>
        <fullName evidence="1">CARD domain-containing protein</fullName>
    </recommendedName>
</protein>
<proteinExistence type="predicted"/>
<feature type="domain" description="CARD" evidence="1">
    <location>
        <begin position="164"/>
        <end position="233"/>
    </location>
</feature>
<dbReference type="AlphaFoldDB" id="A0A8S3QYA8"/>
<dbReference type="PANTHER" id="PTHR15034">
    <property type="entry name" value="DEATH DOMAIN-CONTAINING PROTEIN CRADD"/>
    <property type="match status" value="1"/>
</dbReference>